<dbReference type="HOGENOM" id="CLU_017147_3_2_1"/>
<dbReference type="SUPFAM" id="SSF52047">
    <property type="entry name" value="RNI-like"/>
    <property type="match status" value="1"/>
</dbReference>
<protein>
    <submittedName>
        <fullName evidence="2">Leucine rich repeat containing 74A</fullName>
    </submittedName>
</protein>
<dbReference type="Pfam" id="PF13516">
    <property type="entry name" value="LRR_6"/>
    <property type="match status" value="6"/>
</dbReference>
<feature type="compositionally biased region" description="Acidic residues" evidence="1">
    <location>
        <begin position="1"/>
        <end position="16"/>
    </location>
</feature>
<dbReference type="STRING" id="9305.ENSSHAP00000013879"/>
<dbReference type="Gene3D" id="3.80.10.10">
    <property type="entry name" value="Ribonuclease Inhibitor"/>
    <property type="match status" value="2"/>
</dbReference>
<dbReference type="Pfam" id="PF00560">
    <property type="entry name" value="LRR_1"/>
    <property type="match status" value="1"/>
</dbReference>
<evidence type="ECO:0000313" key="3">
    <source>
        <dbReference type="Proteomes" id="UP000007648"/>
    </source>
</evidence>
<dbReference type="RefSeq" id="XP_031808330.1">
    <property type="nucleotide sequence ID" value="XM_031952470.1"/>
</dbReference>
<evidence type="ECO:0000256" key="1">
    <source>
        <dbReference type="SAM" id="MobiDB-lite"/>
    </source>
</evidence>
<dbReference type="SUPFAM" id="SSF47473">
    <property type="entry name" value="EF-hand"/>
    <property type="match status" value="1"/>
</dbReference>
<keyword evidence="3" id="KW-1185">Reference proteome</keyword>
<reference evidence="2" key="3">
    <citation type="submission" date="2025-09" db="UniProtKB">
        <authorList>
            <consortium name="Ensembl"/>
        </authorList>
    </citation>
    <scope>IDENTIFICATION</scope>
</reference>
<dbReference type="InterPro" id="IPR001611">
    <property type="entry name" value="Leu-rich_rpt"/>
</dbReference>
<gene>
    <name evidence="2" type="primary">LRRC74A</name>
</gene>
<dbReference type="InterPro" id="IPR052394">
    <property type="entry name" value="LRR-containing"/>
</dbReference>
<reference evidence="2" key="2">
    <citation type="submission" date="2025-08" db="UniProtKB">
        <authorList>
            <consortium name="Ensembl"/>
        </authorList>
    </citation>
    <scope>IDENTIFICATION</scope>
</reference>
<dbReference type="SMART" id="SM00368">
    <property type="entry name" value="LRR_RI"/>
    <property type="match status" value="8"/>
</dbReference>
<dbReference type="CTD" id="145497"/>
<dbReference type="InterPro" id="IPR011992">
    <property type="entry name" value="EF-hand-dom_pair"/>
</dbReference>
<dbReference type="Proteomes" id="UP000007648">
    <property type="component" value="Unassembled WGS sequence"/>
</dbReference>
<dbReference type="InterPro" id="IPR032675">
    <property type="entry name" value="LRR_dom_sf"/>
</dbReference>
<dbReference type="GeneID" id="100928849"/>
<dbReference type="InParanoid" id="G3WEM4"/>
<organism evidence="2 3">
    <name type="scientific">Sarcophilus harrisii</name>
    <name type="common">Tasmanian devil</name>
    <name type="synonym">Sarcophilus laniarius</name>
    <dbReference type="NCBI Taxonomy" id="9305"/>
    <lineage>
        <taxon>Eukaryota</taxon>
        <taxon>Metazoa</taxon>
        <taxon>Chordata</taxon>
        <taxon>Craniata</taxon>
        <taxon>Vertebrata</taxon>
        <taxon>Euteleostomi</taxon>
        <taxon>Mammalia</taxon>
        <taxon>Metatheria</taxon>
        <taxon>Dasyuromorphia</taxon>
        <taxon>Dasyuridae</taxon>
        <taxon>Sarcophilus</taxon>
    </lineage>
</organism>
<dbReference type="Ensembl" id="ENSSHAT00000013996.2">
    <property type="protein sequence ID" value="ENSSHAP00000013879.2"/>
    <property type="gene ID" value="ENSSHAG00000011870.2"/>
</dbReference>
<sequence>MDYDDDDDEDTLEQEEATQQIEKSDSDEDIICVVESAPVIEKDKTQPESYETDLEIEDSEKTFTTGQEDLYLEACKLVGVIPVSYFIRNMEETHMNLNHHGLGPKGTKAIAIALVSNTTITRLELEDNWILEEGVLALMQMLHENYYIQELNVSHNHLGSGGAKIITDFLLENTSSLWSIQLAGNNFKDDTAEMFRNALVSNYRIKELDLSHNSFSEKGGEQLGYMLVLNEGLQTLNLGWNQLHSRGAVAVCYSLRVNVTLKTLDLSWNGFGNEGAQVLGEVLKINSTLSYLDISSNHLNNDGANSLSNGLELNETLRILKMSHNPVTLEGALSIILSVKRNPKSRLEEIDISNVLVTEGFVKQLNGVFSVHPELDVLYGEVIGTISKRVILPSALKLIRTYVVSQNATIFEFFKTIDHLGMTKMPVAEFRKALTVQKKVPLNRIQIRELIKKLDPYETGTVDYSVFEEQPKSQ</sequence>
<accession>G3WEM4</accession>
<name>G3WEM4_SARHA</name>
<dbReference type="PANTHER" id="PTHR24114:SF49">
    <property type="entry name" value="LEUCINE-RICH REPEAT-CONTAINING PROTEIN 74A"/>
    <property type="match status" value="1"/>
</dbReference>
<dbReference type="PANTHER" id="PTHR24114">
    <property type="entry name" value="LEUCINE RICH REPEAT FAMILY PROTEIN"/>
    <property type="match status" value="1"/>
</dbReference>
<dbReference type="AlphaFoldDB" id="G3WEM4"/>
<evidence type="ECO:0000313" key="2">
    <source>
        <dbReference type="Ensembl" id="ENSSHAP00000013879.2"/>
    </source>
</evidence>
<dbReference type="FunCoup" id="G3WEM4">
    <property type="interactions" value="13"/>
</dbReference>
<proteinExistence type="predicted"/>
<reference evidence="2 3" key="1">
    <citation type="journal article" date="2011" name="Proc. Natl. Acad. Sci. U.S.A.">
        <title>Genetic diversity and population structure of the endangered marsupial Sarcophilus harrisii (Tasmanian devil).</title>
        <authorList>
            <person name="Miller W."/>
            <person name="Hayes V.M."/>
            <person name="Ratan A."/>
            <person name="Petersen D.C."/>
            <person name="Wittekindt N.E."/>
            <person name="Miller J."/>
            <person name="Walenz B."/>
            <person name="Knight J."/>
            <person name="Qi J."/>
            <person name="Zhao F."/>
            <person name="Wang Q."/>
            <person name="Bedoya-Reina O.C."/>
            <person name="Katiyar N."/>
            <person name="Tomsho L.P."/>
            <person name="Kasson L.M."/>
            <person name="Hardie R.A."/>
            <person name="Woodbridge P."/>
            <person name="Tindall E.A."/>
            <person name="Bertelsen M.F."/>
            <person name="Dixon D."/>
            <person name="Pyecroft S."/>
            <person name="Helgen K.M."/>
            <person name="Lesk A.M."/>
            <person name="Pringle T.H."/>
            <person name="Patterson N."/>
            <person name="Zhang Y."/>
            <person name="Kreiss A."/>
            <person name="Woods G.M."/>
            <person name="Jones M.E."/>
            <person name="Schuster S.C."/>
        </authorList>
    </citation>
    <scope>NUCLEOTIDE SEQUENCE [LARGE SCALE GENOMIC DNA]</scope>
</reference>
<dbReference type="eggNOG" id="KOG4308">
    <property type="taxonomic scope" value="Eukaryota"/>
</dbReference>
<feature type="region of interest" description="Disordered" evidence="1">
    <location>
        <begin position="1"/>
        <end position="28"/>
    </location>
</feature>
<dbReference type="GeneTree" id="ENSGT00940000154297"/>